<dbReference type="Pfam" id="PF02735">
    <property type="entry name" value="Ku"/>
    <property type="match status" value="1"/>
</dbReference>
<dbReference type="InterPro" id="IPR006164">
    <property type="entry name" value="DNA_bd_Ku70/Ku80"/>
</dbReference>
<feature type="domain" description="Ku" evidence="3">
    <location>
        <begin position="18"/>
        <end position="153"/>
    </location>
</feature>
<evidence type="ECO:0000313" key="5">
    <source>
        <dbReference type="Proteomes" id="UP000482155"/>
    </source>
</evidence>
<dbReference type="SUPFAM" id="SSF100939">
    <property type="entry name" value="SPOC domain-like"/>
    <property type="match status" value="1"/>
</dbReference>
<keyword evidence="1" id="KW-0238">DNA-binding</keyword>
<dbReference type="AlphaFoldDB" id="A0A6B3SHP8"/>
<evidence type="ECO:0000256" key="2">
    <source>
        <dbReference type="SAM" id="MobiDB-lite"/>
    </source>
</evidence>
<dbReference type="RefSeq" id="WP_163960862.1">
    <property type="nucleotide sequence ID" value="NZ_JAAIVB010000012.1"/>
</dbReference>
<dbReference type="InterPro" id="IPR016194">
    <property type="entry name" value="SPOC-like_C_dom_sf"/>
</dbReference>
<reference evidence="4 5" key="1">
    <citation type="submission" date="2020-02" db="EMBL/GenBank/DDBJ databases">
        <authorList>
            <person name="Kim M.K."/>
        </authorList>
    </citation>
    <scope>NUCLEOTIDE SEQUENCE [LARGE SCALE GENOMIC DNA]</scope>
    <source>
        <strain evidence="4 5">17J57-3</strain>
    </source>
</reference>
<proteinExistence type="predicted"/>
<dbReference type="GO" id="GO:0006303">
    <property type="term" value="P:double-strand break repair via nonhomologous end joining"/>
    <property type="evidence" value="ECO:0007669"/>
    <property type="project" value="InterPro"/>
</dbReference>
<evidence type="ECO:0000313" key="4">
    <source>
        <dbReference type="EMBL" id="NEX60374.1"/>
    </source>
</evidence>
<feature type="compositionally biased region" description="Basic and acidic residues" evidence="2">
    <location>
        <begin position="14"/>
        <end position="29"/>
    </location>
</feature>
<protein>
    <recommendedName>
        <fullName evidence="3">Ku domain-containing protein</fullName>
    </recommendedName>
</protein>
<dbReference type="Proteomes" id="UP000482155">
    <property type="component" value="Unassembled WGS sequence"/>
</dbReference>
<gene>
    <name evidence="4" type="ORF">G3574_04725</name>
</gene>
<dbReference type="PANTHER" id="PTHR41251">
    <property type="entry name" value="NON-HOMOLOGOUS END JOINING PROTEIN KU"/>
    <property type="match status" value="1"/>
</dbReference>
<dbReference type="EMBL" id="JAAIVB010000012">
    <property type="protein sequence ID" value="NEX60374.1"/>
    <property type="molecule type" value="Genomic_DNA"/>
</dbReference>
<dbReference type="GO" id="GO:0003690">
    <property type="term" value="F:double-stranded DNA binding"/>
    <property type="evidence" value="ECO:0007669"/>
    <property type="project" value="TreeGrafter"/>
</dbReference>
<feature type="region of interest" description="Disordered" evidence="2">
    <location>
        <begin position="238"/>
        <end position="272"/>
    </location>
</feature>
<evidence type="ECO:0000256" key="1">
    <source>
        <dbReference type="ARBA" id="ARBA00023125"/>
    </source>
</evidence>
<organism evidence="4 5">
    <name type="scientific">Noviherbaspirillum galbum</name>
    <dbReference type="NCBI Taxonomy" id="2709383"/>
    <lineage>
        <taxon>Bacteria</taxon>
        <taxon>Pseudomonadati</taxon>
        <taxon>Pseudomonadota</taxon>
        <taxon>Betaproteobacteria</taxon>
        <taxon>Burkholderiales</taxon>
        <taxon>Oxalobacteraceae</taxon>
        <taxon>Noviherbaspirillum</taxon>
    </lineage>
</organism>
<name>A0A6B3SHP8_9BURK</name>
<feature type="region of interest" description="Disordered" evidence="2">
    <location>
        <begin position="1"/>
        <end position="38"/>
    </location>
</feature>
<accession>A0A6B3SHP8</accession>
<sequence length="272" mass="30182">MGYPPAPVSLSPASRHDDITLDAGPREDGCDAPPMQDKPEEGLYVIVPEKGLAPVELKSTHAVDIFAFVEAQEIPSLYFETPYYLAPAPGGEKVYALLRETLRRTRKIGIAYVVIQMRRQLAALVPQGDALVLNTLRCASESAGLAGGRWVVEEFDDAGLSESEQALARQIVDSMTEEWDVLLKTDQIQPPMEPIDVGDAAFTRSRPGFNQEELRELLELAQEEDDFDDDLLTMMWRRPHQSAPRPAGRRSAGGGTTGMRSSRPMALRHRRR</sequence>
<comment type="caution">
    <text evidence="4">The sequence shown here is derived from an EMBL/GenBank/DDBJ whole genome shotgun (WGS) entry which is preliminary data.</text>
</comment>
<dbReference type="PANTHER" id="PTHR41251:SF1">
    <property type="entry name" value="NON-HOMOLOGOUS END JOINING PROTEIN KU"/>
    <property type="match status" value="1"/>
</dbReference>
<keyword evidence="5" id="KW-1185">Reference proteome</keyword>
<dbReference type="InterPro" id="IPR009187">
    <property type="entry name" value="Prok_Ku"/>
</dbReference>
<dbReference type="SMART" id="SM00559">
    <property type="entry name" value="Ku78"/>
    <property type="match status" value="1"/>
</dbReference>
<evidence type="ECO:0000259" key="3">
    <source>
        <dbReference type="SMART" id="SM00559"/>
    </source>
</evidence>